<protein>
    <recommendedName>
        <fullName evidence="2">Protein kinase domain-containing protein</fullName>
    </recommendedName>
</protein>
<dbReference type="AlphaFoldDB" id="A0A2R6PW70"/>
<feature type="region of interest" description="Disordered" evidence="1">
    <location>
        <begin position="1"/>
        <end position="43"/>
    </location>
</feature>
<dbReference type="Pfam" id="PF17667">
    <property type="entry name" value="Pkinase_fungal"/>
    <property type="match status" value="1"/>
</dbReference>
<dbReference type="PROSITE" id="PS50011">
    <property type="entry name" value="PROTEIN_KINASE_DOM"/>
    <property type="match status" value="1"/>
</dbReference>
<evidence type="ECO:0000259" key="2">
    <source>
        <dbReference type="PROSITE" id="PS50011"/>
    </source>
</evidence>
<dbReference type="InterPro" id="IPR011009">
    <property type="entry name" value="Kinase-like_dom_sf"/>
</dbReference>
<dbReference type="InterPro" id="IPR040976">
    <property type="entry name" value="Pkinase_fungal"/>
</dbReference>
<dbReference type="OrthoDB" id="5569250at2759"/>
<dbReference type="InterPro" id="IPR000719">
    <property type="entry name" value="Prot_kinase_dom"/>
</dbReference>
<comment type="caution">
    <text evidence="3">The sequence shown here is derived from an EMBL/GenBank/DDBJ whole genome shotgun (WGS) entry which is preliminary data.</text>
</comment>
<evidence type="ECO:0000256" key="1">
    <source>
        <dbReference type="SAM" id="MobiDB-lite"/>
    </source>
</evidence>
<dbReference type="Proteomes" id="UP000186601">
    <property type="component" value="Unassembled WGS sequence"/>
</dbReference>
<dbReference type="Gene3D" id="1.10.510.10">
    <property type="entry name" value="Transferase(Phosphotransferase) domain 1"/>
    <property type="match status" value="1"/>
</dbReference>
<dbReference type="PANTHER" id="PTHR38248">
    <property type="entry name" value="FUNK1 6"/>
    <property type="match status" value="1"/>
</dbReference>
<feature type="compositionally biased region" description="Low complexity" evidence="1">
    <location>
        <begin position="834"/>
        <end position="844"/>
    </location>
</feature>
<feature type="compositionally biased region" description="Polar residues" evidence="1">
    <location>
        <begin position="264"/>
        <end position="276"/>
    </location>
</feature>
<feature type="region of interest" description="Disordered" evidence="1">
    <location>
        <begin position="834"/>
        <end position="883"/>
    </location>
</feature>
<dbReference type="EMBL" id="MLYV02000445">
    <property type="protein sequence ID" value="PSR97090.1"/>
    <property type="molecule type" value="Genomic_DNA"/>
</dbReference>
<sequence>MPKKSKPQPRQQPPESEPQPREQSPEPDPKSLPDGGEVSREGTPLNMSLESILTVEHTNDTVHPYIRRDVQHAEQVSFDVWIAAVLKLDNSKLKSWIQYIKQHRWHEDSDIQNSLARFATAEKETARYEPLADLSNRILDMARGHLPGVKSYPIDDITMTRNDPSALNRIPEHGPLGAVRKPDLLLVRGEKLETSGSKIVKFDWTDVLKFSEVKAFQLLSDAYEQLKRDRRLPETLKAGGKRKSRRKPQSEKVAQVPAAGPSRGSAQTHPNASSGSKRGHDPEDLEHAGTSKRHSPESSESLVTADGKVQAGGYALEVAACTYGTRLFCLGEVIEDDKVSLWYYDAAGIVRTQETISIIQDFEKYAAVVVAFGCCDPYQFGALPPVIRPPLSSPYPENFPPRTLKGYSLEMTMPKTNERVTLTLQDHIFTQYSLVGRRTFLYAIKTNSKTLKKPLIAKFSYQVTARRAEQELVEIARKAGVEHLPEVHLWGDLWDMSEGVRAAFHIKSEDYEDRVLRGLVYSKYLPLKELFSESCDLLPDMIDQMVDCLHDLRYKANILHRDISCNNIMYEKRRGKIRFILIDFDFASVLDLKGLPVIRSKDRTGTLPFMAIELIEDMANSEKEGYKRITHRLLHDFESLFYVAVWYIVTIPPIGSNAKERTYRTYIRQWEHGTLGQVANEKTRLFCYEDGFERIPIPTQCKTLAPWLERFWSVFRMAFLVKTIYCKKVDKETLGGIVCRSAIKQALAGQSKPSDSVWSLEQFMSAHPYLTYKAGTSSAVMNSDEYNGHASGLHREDGSDASDEDVEPSTTEVVVKQRRNTRKAITTKTTTVKRTTTKKVSSARKITEAKKTTPVKKPIPRVTKKTVTARTMTTRSMVKSKKA</sequence>
<dbReference type="SUPFAM" id="SSF56112">
    <property type="entry name" value="Protein kinase-like (PK-like)"/>
    <property type="match status" value="1"/>
</dbReference>
<feature type="region of interest" description="Disordered" evidence="1">
    <location>
        <begin position="785"/>
        <end position="810"/>
    </location>
</feature>
<feature type="compositionally biased region" description="Low complexity" evidence="1">
    <location>
        <begin position="865"/>
        <end position="877"/>
    </location>
</feature>
<feature type="compositionally biased region" description="Basic and acidic residues" evidence="1">
    <location>
        <begin position="278"/>
        <end position="297"/>
    </location>
</feature>
<proteinExistence type="predicted"/>
<feature type="compositionally biased region" description="Basic and acidic residues" evidence="1">
    <location>
        <begin position="18"/>
        <end position="31"/>
    </location>
</feature>
<gene>
    <name evidence="3" type="ORF">PHLCEN_2v4371</name>
</gene>
<feature type="domain" description="Protein kinase" evidence="2">
    <location>
        <begin position="429"/>
        <end position="708"/>
    </location>
</feature>
<keyword evidence="4" id="KW-1185">Reference proteome</keyword>
<dbReference type="GO" id="GO:0005524">
    <property type="term" value="F:ATP binding"/>
    <property type="evidence" value="ECO:0007669"/>
    <property type="project" value="InterPro"/>
</dbReference>
<accession>A0A2R6PW70</accession>
<evidence type="ECO:0000313" key="3">
    <source>
        <dbReference type="EMBL" id="PSR97090.1"/>
    </source>
</evidence>
<dbReference type="GO" id="GO:0004672">
    <property type="term" value="F:protein kinase activity"/>
    <property type="evidence" value="ECO:0007669"/>
    <property type="project" value="InterPro"/>
</dbReference>
<evidence type="ECO:0000313" key="4">
    <source>
        <dbReference type="Proteomes" id="UP000186601"/>
    </source>
</evidence>
<reference evidence="3 4" key="1">
    <citation type="submission" date="2018-02" db="EMBL/GenBank/DDBJ databases">
        <title>Genome sequence of the basidiomycete white-rot fungus Phlebia centrifuga.</title>
        <authorList>
            <person name="Granchi Z."/>
            <person name="Peng M."/>
            <person name="de Vries R.P."/>
            <person name="Hilden K."/>
            <person name="Makela M.R."/>
            <person name="Grigoriev I."/>
            <person name="Riley R."/>
        </authorList>
    </citation>
    <scope>NUCLEOTIDE SEQUENCE [LARGE SCALE GENOMIC DNA]</scope>
    <source>
        <strain evidence="3 4">FBCC195</strain>
    </source>
</reference>
<feature type="region of interest" description="Disordered" evidence="1">
    <location>
        <begin position="233"/>
        <end position="303"/>
    </location>
</feature>
<organism evidence="3 4">
    <name type="scientific">Hermanssonia centrifuga</name>
    <dbReference type="NCBI Taxonomy" id="98765"/>
    <lineage>
        <taxon>Eukaryota</taxon>
        <taxon>Fungi</taxon>
        <taxon>Dikarya</taxon>
        <taxon>Basidiomycota</taxon>
        <taxon>Agaricomycotina</taxon>
        <taxon>Agaricomycetes</taxon>
        <taxon>Polyporales</taxon>
        <taxon>Meruliaceae</taxon>
        <taxon>Hermanssonia</taxon>
    </lineage>
</organism>
<dbReference type="PANTHER" id="PTHR38248:SF2">
    <property type="entry name" value="FUNK1 11"/>
    <property type="match status" value="1"/>
</dbReference>
<name>A0A2R6PW70_9APHY</name>